<protein>
    <submittedName>
        <fullName evidence="9">ABC transporter ATP-binding protein</fullName>
    </submittedName>
</protein>
<comment type="subcellular location">
    <subcellularLocation>
        <location evidence="1">Cell inner membrane</location>
        <topology evidence="1">Peripheral membrane protein</topology>
    </subcellularLocation>
</comment>
<evidence type="ECO:0000313" key="9">
    <source>
        <dbReference type="EMBL" id="MBT0654632.1"/>
    </source>
</evidence>
<reference evidence="9 10" key="1">
    <citation type="submission" date="2021-05" db="EMBL/GenBank/DDBJ databases">
        <title>The draft genome of Geobacter luticola JCM 17780.</title>
        <authorList>
            <person name="Xu Z."/>
            <person name="Masuda Y."/>
            <person name="Itoh H."/>
            <person name="Senoo K."/>
        </authorList>
    </citation>
    <scope>NUCLEOTIDE SEQUENCE [LARGE SCALE GENOMIC DNA]</scope>
    <source>
        <strain evidence="9 10">JCM 17780</strain>
    </source>
</reference>
<dbReference type="GO" id="GO:0005524">
    <property type="term" value="F:ATP binding"/>
    <property type="evidence" value="ECO:0007669"/>
    <property type="project" value="UniProtKB-KW"/>
</dbReference>
<proteinExistence type="inferred from homology"/>
<feature type="domain" description="ABC transporter" evidence="8">
    <location>
        <begin position="5"/>
        <end position="255"/>
    </location>
</feature>
<dbReference type="EMBL" id="JAHCVK010000013">
    <property type="protein sequence ID" value="MBT0654632.1"/>
    <property type="molecule type" value="Genomic_DNA"/>
</dbReference>
<evidence type="ECO:0000313" key="10">
    <source>
        <dbReference type="Proteomes" id="UP000756860"/>
    </source>
</evidence>
<keyword evidence="10" id="KW-1185">Reference proteome</keyword>
<evidence type="ECO:0000256" key="5">
    <source>
        <dbReference type="ARBA" id="ARBA00022741"/>
    </source>
</evidence>
<dbReference type="SUPFAM" id="SSF52540">
    <property type="entry name" value="P-loop containing nucleoside triphosphate hydrolases"/>
    <property type="match status" value="1"/>
</dbReference>
<sequence>MPPLLNVTGLATHFHLGTSTLKAVDGVDFSLNEGETLAIVGESGCGKSMTACSLMRLVPPPGNIVSGSIVFGGTDLLLLSDKEMRDIRGNSISMIFQEPMTSLNPVLTVGNQIGEVLRLHRNLTRREALAETVRLLGLVGIPAPEQRVEDYPHQLSGGMRQRIVIAMALACQPRLLIADEPTTALDVTIQAQILELIDRLQRENGMALLLITHDLGIVAERADRTAIMYAGKIVETAPTAELFQNPLHPYTCGLLASLPQNAVPGEPLATIPGHVPNLADEQQGCGFCPRCPAKTWECRQSTPPLKEASSNHLVRCWKFP</sequence>
<dbReference type="RefSeq" id="WP_214176638.1">
    <property type="nucleotide sequence ID" value="NZ_JAHCVK010000013.1"/>
</dbReference>
<comment type="similarity">
    <text evidence="2">Belongs to the ABC transporter superfamily.</text>
</comment>
<dbReference type="InterPro" id="IPR003593">
    <property type="entry name" value="AAA+_ATPase"/>
</dbReference>
<evidence type="ECO:0000256" key="3">
    <source>
        <dbReference type="ARBA" id="ARBA00022448"/>
    </source>
</evidence>
<name>A0ABS5SIE5_9BACT</name>
<dbReference type="InterPro" id="IPR017871">
    <property type="entry name" value="ABC_transporter-like_CS"/>
</dbReference>
<dbReference type="CDD" id="cd03257">
    <property type="entry name" value="ABC_NikE_OppD_transporters"/>
    <property type="match status" value="1"/>
</dbReference>
<evidence type="ECO:0000256" key="6">
    <source>
        <dbReference type="ARBA" id="ARBA00022840"/>
    </source>
</evidence>
<evidence type="ECO:0000256" key="1">
    <source>
        <dbReference type="ARBA" id="ARBA00004417"/>
    </source>
</evidence>
<keyword evidence="5" id="KW-0547">Nucleotide-binding</keyword>
<gene>
    <name evidence="9" type="ORF">KI810_16390</name>
</gene>
<dbReference type="PROSITE" id="PS50893">
    <property type="entry name" value="ABC_TRANSPORTER_2"/>
    <property type="match status" value="1"/>
</dbReference>
<keyword evidence="6 9" id="KW-0067">ATP-binding</keyword>
<dbReference type="PANTHER" id="PTHR43297:SF2">
    <property type="entry name" value="DIPEPTIDE TRANSPORT ATP-BINDING PROTEIN DPPD"/>
    <property type="match status" value="1"/>
</dbReference>
<evidence type="ECO:0000259" key="8">
    <source>
        <dbReference type="PROSITE" id="PS50893"/>
    </source>
</evidence>
<dbReference type="InterPro" id="IPR013563">
    <property type="entry name" value="Oligopep_ABC_C"/>
</dbReference>
<accession>A0ABS5SIE5</accession>
<keyword evidence="3" id="KW-0813">Transport</keyword>
<dbReference type="InterPro" id="IPR027417">
    <property type="entry name" value="P-loop_NTPase"/>
</dbReference>
<dbReference type="Pfam" id="PF08352">
    <property type="entry name" value="oligo_HPY"/>
    <property type="match status" value="1"/>
</dbReference>
<dbReference type="Proteomes" id="UP000756860">
    <property type="component" value="Unassembled WGS sequence"/>
</dbReference>
<dbReference type="PROSITE" id="PS00211">
    <property type="entry name" value="ABC_TRANSPORTER_1"/>
    <property type="match status" value="1"/>
</dbReference>
<evidence type="ECO:0000256" key="7">
    <source>
        <dbReference type="ARBA" id="ARBA00023136"/>
    </source>
</evidence>
<dbReference type="InterPro" id="IPR003439">
    <property type="entry name" value="ABC_transporter-like_ATP-bd"/>
</dbReference>
<dbReference type="PANTHER" id="PTHR43297">
    <property type="entry name" value="OLIGOPEPTIDE TRANSPORT ATP-BINDING PROTEIN APPD"/>
    <property type="match status" value="1"/>
</dbReference>
<dbReference type="Gene3D" id="3.40.50.300">
    <property type="entry name" value="P-loop containing nucleotide triphosphate hydrolases"/>
    <property type="match status" value="1"/>
</dbReference>
<keyword evidence="7" id="KW-0472">Membrane</keyword>
<dbReference type="NCBIfam" id="TIGR01727">
    <property type="entry name" value="oligo_HPY"/>
    <property type="match status" value="1"/>
</dbReference>
<dbReference type="Pfam" id="PF00005">
    <property type="entry name" value="ABC_tran"/>
    <property type="match status" value="1"/>
</dbReference>
<dbReference type="SMART" id="SM00382">
    <property type="entry name" value="AAA"/>
    <property type="match status" value="1"/>
</dbReference>
<evidence type="ECO:0000256" key="4">
    <source>
        <dbReference type="ARBA" id="ARBA00022475"/>
    </source>
</evidence>
<keyword evidence="4" id="KW-1003">Cell membrane</keyword>
<evidence type="ECO:0000256" key="2">
    <source>
        <dbReference type="ARBA" id="ARBA00005417"/>
    </source>
</evidence>
<organism evidence="9 10">
    <name type="scientific">Geomobilimonas luticola</name>
    <dbReference type="NCBI Taxonomy" id="1114878"/>
    <lineage>
        <taxon>Bacteria</taxon>
        <taxon>Pseudomonadati</taxon>
        <taxon>Thermodesulfobacteriota</taxon>
        <taxon>Desulfuromonadia</taxon>
        <taxon>Geobacterales</taxon>
        <taxon>Geobacteraceae</taxon>
        <taxon>Geomobilimonas</taxon>
    </lineage>
</organism>
<comment type="caution">
    <text evidence="9">The sequence shown here is derived from an EMBL/GenBank/DDBJ whole genome shotgun (WGS) entry which is preliminary data.</text>
</comment>
<dbReference type="InterPro" id="IPR050388">
    <property type="entry name" value="ABC_Ni/Peptide_Import"/>
</dbReference>